<dbReference type="Gene3D" id="1.10.287.470">
    <property type="entry name" value="Helix hairpin bin"/>
    <property type="match status" value="1"/>
</dbReference>
<keyword evidence="9" id="KW-0175">Coiled coil</keyword>
<reference evidence="12 13" key="1">
    <citation type="submission" date="2017-08" db="EMBL/GenBank/DDBJ databases">
        <title>Comparative genomics of bacteria isolated from necrotic lesions of AOD affected trees.</title>
        <authorList>
            <person name="Doonan J."/>
            <person name="Denman S."/>
            <person name="McDonald J.E."/>
        </authorList>
    </citation>
    <scope>NUCLEOTIDE SEQUENCE [LARGE SCALE GENOMIC DNA]</scope>
    <source>
        <strain evidence="12 13">477</strain>
    </source>
</reference>
<dbReference type="Pfam" id="PF25963">
    <property type="entry name" value="Beta-barrel_AAEA"/>
    <property type="match status" value="1"/>
</dbReference>
<feature type="domain" description="p-hydroxybenzoic acid efflux pump subunit AaeA alpha-helical hairpin" evidence="10">
    <location>
        <begin position="115"/>
        <end position="187"/>
    </location>
</feature>
<comment type="subcellular location">
    <subcellularLocation>
        <location evidence="8">Cell membrane</location>
        <topology evidence="8">Single-pass membrane protein</topology>
    </subcellularLocation>
</comment>
<dbReference type="Pfam" id="PF25878">
    <property type="entry name" value="HH_AAEA_pHBA"/>
    <property type="match status" value="1"/>
</dbReference>
<dbReference type="EMBL" id="CP023009">
    <property type="protein sequence ID" value="AXW86668.1"/>
    <property type="molecule type" value="Genomic_DNA"/>
</dbReference>
<evidence type="ECO:0000256" key="4">
    <source>
        <dbReference type="ARBA" id="ARBA00022519"/>
    </source>
</evidence>
<comment type="similarity">
    <text evidence="1 8">Belongs to the membrane fusion protein (MFP) (TC 8.A.1) family.</text>
</comment>
<evidence type="ECO:0000256" key="2">
    <source>
        <dbReference type="ARBA" id="ARBA00022448"/>
    </source>
</evidence>
<dbReference type="InterPro" id="IPR006143">
    <property type="entry name" value="RND_pump_MFP"/>
</dbReference>
<keyword evidence="3 8" id="KW-1003">Cell membrane</keyword>
<evidence type="ECO:0000313" key="13">
    <source>
        <dbReference type="Proteomes" id="UP000263881"/>
    </source>
</evidence>
<dbReference type="InterPro" id="IPR058632">
    <property type="entry name" value="HH_AaeA"/>
</dbReference>
<dbReference type="PANTHER" id="PTHR30367">
    <property type="entry name" value="P-HYDROXYBENZOIC ACID EFFLUX PUMP SUBUNIT AAEA-RELATED"/>
    <property type="match status" value="1"/>
</dbReference>
<dbReference type="Gene3D" id="2.40.30.170">
    <property type="match status" value="1"/>
</dbReference>
<evidence type="ECO:0000313" key="12">
    <source>
        <dbReference type="EMBL" id="AXW86668.1"/>
    </source>
</evidence>
<dbReference type="GO" id="GO:0022857">
    <property type="term" value="F:transmembrane transporter activity"/>
    <property type="evidence" value="ECO:0007669"/>
    <property type="project" value="UniProtKB-UniRule"/>
</dbReference>
<comment type="function">
    <text evidence="8">Forms an efflux pump with AaeB.</text>
</comment>
<dbReference type="PANTHER" id="PTHR30367:SF12">
    <property type="entry name" value="P-HYDROXYBENZOIC ACID EFFLUX PUMP SUBUNIT AAEA"/>
    <property type="match status" value="1"/>
</dbReference>
<keyword evidence="5 8" id="KW-0812">Transmembrane</keyword>
<evidence type="ECO:0000256" key="8">
    <source>
        <dbReference type="HAMAP-Rule" id="MF_01544"/>
    </source>
</evidence>
<dbReference type="HAMAP" id="MF_01544">
    <property type="entry name" value="AaeA"/>
    <property type="match status" value="1"/>
</dbReference>
<evidence type="ECO:0000256" key="1">
    <source>
        <dbReference type="ARBA" id="ARBA00009477"/>
    </source>
</evidence>
<evidence type="ECO:0000256" key="9">
    <source>
        <dbReference type="SAM" id="Coils"/>
    </source>
</evidence>
<evidence type="ECO:0000256" key="5">
    <source>
        <dbReference type="ARBA" id="ARBA00022692"/>
    </source>
</evidence>
<evidence type="ECO:0000256" key="6">
    <source>
        <dbReference type="ARBA" id="ARBA00022989"/>
    </source>
</evidence>
<dbReference type="InterPro" id="IPR022871">
    <property type="entry name" value="PHBA_efflux_pump_AaeA"/>
</dbReference>
<dbReference type="Proteomes" id="UP000263881">
    <property type="component" value="Chromosome"/>
</dbReference>
<name>A0AAD0SF81_9GAMM</name>
<dbReference type="InterPro" id="IPR058634">
    <property type="entry name" value="AaeA-lik-b-barrel"/>
</dbReference>
<comment type="caution">
    <text evidence="8">Lacks conserved residue(s) required for the propagation of feature annotation.</text>
</comment>
<dbReference type="GO" id="GO:0005886">
    <property type="term" value="C:plasma membrane"/>
    <property type="evidence" value="ECO:0007669"/>
    <property type="project" value="UniProtKB-SubCell"/>
</dbReference>
<feature type="transmembrane region" description="Helical" evidence="8">
    <location>
        <begin position="12"/>
        <end position="39"/>
    </location>
</feature>
<sequence>MLFGIPRCSTPRCSAVCFICCSVSVFEVVVNTSALTIYLKKFARIAITLALVLLALVAIVRVWAFYTESPWTRDARFTADIVAIAPDVSGLLTAVNVHDNQQVNKGDILFEVDRPRYQQALAEAQANVDYYQSLVVEKKREAGRRQKLGTQALSREEIEQYGNTLETTQHQLAQAQAALELARLDLDRTVVRAPSDGWVTNLNLQVGEFITRGATVVALVKKDSYYLWAYMEETKLGGVRPGLRVEITPLGSNRILYGTVDSVASAVTNSNITTDSSGLATVDSNLEWVRLAQRVPVKIRLDQQMGNLYPAGTTATVVVTGEKTEHTKSMSPMLKLMHRLREFG</sequence>
<dbReference type="NCBIfam" id="TIGR01730">
    <property type="entry name" value="RND_mfp"/>
    <property type="match status" value="1"/>
</dbReference>
<dbReference type="InterPro" id="IPR050393">
    <property type="entry name" value="MFP_Efflux_Pump"/>
</dbReference>
<keyword evidence="7 8" id="KW-0472">Membrane</keyword>
<gene>
    <name evidence="8" type="primary">aaeA</name>
    <name evidence="12" type="ORF">CKQ53_06480</name>
</gene>
<proteinExistence type="inferred from homology"/>
<keyword evidence="13" id="KW-1185">Reference proteome</keyword>
<dbReference type="Gene3D" id="2.40.50.100">
    <property type="match status" value="1"/>
</dbReference>
<feature type="domain" description="p-hydroxybenzoic acid efflux pump subunit AaeA-like beta-barrel" evidence="11">
    <location>
        <begin position="224"/>
        <end position="320"/>
    </location>
</feature>
<evidence type="ECO:0000256" key="7">
    <source>
        <dbReference type="ARBA" id="ARBA00023136"/>
    </source>
</evidence>
<feature type="coiled-coil region" evidence="9">
    <location>
        <begin position="158"/>
        <end position="185"/>
    </location>
</feature>
<dbReference type="SUPFAM" id="SSF111369">
    <property type="entry name" value="HlyD-like secretion proteins"/>
    <property type="match status" value="1"/>
</dbReference>
<keyword evidence="4" id="KW-0997">Cell inner membrane</keyword>
<accession>A0AAD0SF81</accession>
<dbReference type="NCBIfam" id="NF007850">
    <property type="entry name" value="PRK10559.1"/>
    <property type="match status" value="1"/>
</dbReference>
<keyword evidence="6 8" id="KW-1133">Transmembrane helix</keyword>
<feature type="transmembrane region" description="Helical" evidence="8">
    <location>
        <begin position="45"/>
        <end position="66"/>
    </location>
</feature>
<keyword evidence="2 8" id="KW-0813">Transport</keyword>
<dbReference type="KEGG" id="lbq:CKQ53_06480"/>
<evidence type="ECO:0000259" key="11">
    <source>
        <dbReference type="Pfam" id="PF25963"/>
    </source>
</evidence>
<organism evidence="12 13">
    <name type="scientific">Lonsdalea britannica</name>
    <dbReference type="NCBI Taxonomy" id="1082704"/>
    <lineage>
        <taxon>Bacteria</taxon>
        <taxon>Pseudomonadati</taxon>
        <taxon>Pseudomonadota</taxon>
        <taxon>Gammaproteobacteria</taxon>
        <taxon>Enterobacterales</taxon>
        <taxon>Pectobacteriaceae</taxon>
        <taxon>Lonsdalea</taxon>
    </lineage>
</organism>
<evidence type="ECO:0000259" key="10">
    <source>
        <dbReference type="Pfam" id="PF25878"/>
    </source>
</evidence>
<dbReference type="AlphaFoldDB" id="A0AAD0SF81"/>
<protein>
    <recommendedName>
        <fullName evidence="8">p-hydroxybenzoic acid efflux pump subunit AaeA</fullName>
        <shortName evidence="8">pHBA efflux pump protein A</shortName>
    </recommendedName>
</protein>
<evidence type="ECO:0000256" key="3">
    <source>
        <dbReference type="ARBA" id="ARBA00022475"/>
    </source>
</evidence>